<dbReference type="PANTHER" id="PTHR15396:SF1">
    <property type="entry name" value="RIBONUCLEASE P PROTEIN SUBUNIT P40"/>
    <property type="match status" value="1"/>
</dbReference>
<name>A0A0D7AGG9_9AGAR</name>
<proteinExistence type="predicted"/>
<protein>
    <submittedName>
        <fullName evidence="1">Uncharacterized protein</fullName>
    </submittedName>
</protein>
<organism evidence="1 2">
    <name type="scientific">Fistulina hepatica ATCC 64428</name>
    <dbReference type="NCBI Taxonomy" id="1128425"/>
    <lineage>
        <taxon>Eukaryota</taxon>
        <taxon>Fungi</taxon>
        <taxon>Dikarya</taxon>
        <taxon>Basidiomycota</taxon>
        <taxon>Agaricomycotina</taxon>
        <taxon>Agaricomycetes</taxon>
        <taxon>Agaricomycetidae</taxon>
        <taxon>Agaricales</taxon>
        <taxon>Fistulinaceae</taxon>
        <taxon>Fistulina</taxon>
    </lineage>
</organism>
<keyword evidence="2" id="KW-1185">Reference proteome</keyword>
<dbReference type="GO" id="GO:0000171">
    <property type="term" value="F:ribonuclease MRP activity"/>
    <property type="evidence" value="ECO:0007669"/>
    <property type="project" value="TreeGrafter"/>
</dbReference>
<dbReference type="GO" id="GO:0000447">
    <property type="term" value="P:endonucleolytic cleavage in ITS1 to separate SSU-rRNA from 5.8S rRNA and LSU-rRNA from tricistronic rRNA transcript (SSU-rRNA, 5.8S rRNA, LSU-rRNA)"/>
    <property type="evidence" value="ECO:0007669"/>
    <property type="project" value="TreeGrafter"/>
</dbReference>
<dbReference type="InterPro" id="IPR013893">
    <property type="entry name" value="RNase_P_Rpp40"/>
</dbReference>
<dbReference type="GO" id="GO:0000172">
    <property type="term" value="C:ribonuclease MRP complex"/>
    <property type="evidence" value="ECO:0007669"/>
    <property type="project" value="TreeGrafter"/>
</dbReference>
<accession>A0A0D7AGG9</accession>
<evidence type="ECO:0000313" key="1">
    <source>
        <dbReference type="EMBL" id="KIY49938.1"/>
    </source>
</evidence>
<dbReference type="EMBL" id="KN881696">
    <property type="protein sequence ID" value="KIY49938.1"/>
    <property type="molecule type" value="Genomic_DNA"/>
</dbReference>
<sequence length="380" mass="42184">MDVFASCQTPRRSRVSFSVSKGADEGPSALLYPFIQQIDVVISQPDFGLSLSKLETYYGKGKTKLVPLVKELQSRPPNSHLRMSFLSINRDSDDYWCIDGRGIFTLYASKNTYERLGIVGTEVPFKSQKGCHGKREIYDMHVQNEREIKSLNARQWNALGQLDYLRERDGMEPWTVIFSSPSSEGSSQPANCVPSCFDSPKTIPVACTEQGLHHVHIPVIPQTLNPQTVDADAMEDWNASVAEFFEWVGMAYLGAQRLYLNDRVDPYIAVYEPPPSRAGSILVLRWRGLLSPQFAQAIIDRSRTLARSQDKVFAAVTLHTVPTSPVSYVSPSGLSGDLTKPVAPVLRIPQEDAEHTISFLLTNDGCIAAECVGADNARWG</sequence>
<dbReference type="GO" id="GO:0004526">
    <property type="term" value="F:ribonuclease P activity"/>
    <property type="evidence" value="ECO:0007669"/>
    <property type="project" value="TreeGrafter"/>
</dbReference>
<dbReference type="AlphaFoldDB" id="A0A0D7AGG9"/>
<dbReference type="Proteomes" id="UP000054144">
    <property type="component" value="Unassembled WGS sequence"/>
</dbReference>
<dbReference type="GO" id="GO:0030681">
    <property type="term" value="C:multimeric ribonuclease P complex"/>
    <property type="evidence" value="ECO:0007669"/>
    <property type="project" value="TreeGrafter"/>
</dbReference>
<dbReference type="PANTHER" id="PTHR15396">
    <property type="entry name" value="RIBONUCLEASE P PROTEIN SUBUNIT P40"/>
    <property type="match status" value="1"/>
</dbReference>
<evidence type="ECO:0000313" key="2">
    <source>
        <dbReference type="Proteomes" id="UP000054144"/>
    </source>
</evidence>
<dbReference type="Pfam" id="PF08584">
    <property type="entry name" value="Ribonuc_P_40"/>
    <property type="match status" value="1"/>
</dbReference>
<dbReference type="GO" id="GO:0001682">
    <property type="term" value="P:tRNA 5'-leader removal"/>
    <property type="evidence" value="ECO:0007669"/>
    <property type="project" value="InterPro"/>
</dbReference>
<reference evidence="1 2" key="1">
    <citation type="journal article" date="2015" name="Fungal Genet. Biol.">
        <title>Evolution of novel wood decay mechanisms in Agaricales revealed by the genome sequences of Fistulina hepatica and Cylindrobasidium torrendii.</title>
        <authorList>
            <person name="Floudas D."/>
            <person name="Held B.W."/>
            <person name="Riley R."/>
            <person name="Nagy L.G."/>
            <person name="Koehler G."/>
            <person name="Ransdell A.S."/>
            <person name="Younus H."/>
            <person name="Chow J."/>
            <person name="Chiniquy J."/>
            <person name="Lipzen A."/>
            <person name="Tritt A."/>
            <person name="Sun H."/>
            <person name="Haridas S."/>
            <person name="LaButti K."/>
            <person name="Ohm R.A."/>
            <person name="Kues U."/>
            <person name="Blanchette R.A."/>
            <person name="Grigoriev I.V."/>
            <person name="Minto R.E."/>
            <person name="Hibbett D.S."/>
        </authorList>
    </citation>
    <scope>NUCLEOTIDE SEQUENCE [LARGE SCALE GENOMIC DNA]</scope>
    <source>
        <strain evidence="1 2">ATCC 64428</strain>
    </source>
</reference>
<gene>
    <name evidence="1" type="ORF">FISHEDRAFT_72168</name>
</gene>
<dbReference type="OrthoDB" id="63112at2759"/>